<keyword evidence="3" id="KW-1185">Reference proteome</keyword>
<evidence type="ECO:0000256" key="1">
    <source>
        <dbReference type="SAM" id="SignalP"/>
    </source>
</evidence>
<feature type="chain" id="PRO_5015731692" description="DUF2927 domain-containing protein" evidence="1">
    <location>
        <begin position="23"/>
        <end position="316"/>
    </location>
</feature>
<comment type="caution">
    <text evidence="2">The sequence shown here is derived from an EMBL/GenBank/DDBJ whole genome shotgun (WGS) entry which is preliminary data.</text>
</comment>
<evidence type="ECO:0008006" key="4">
    <source>
        <dbReference type="Google" id="ProtNLM"/>
    </source>
</evidence>
<sequence length="316" mass="34298">MRNSSKAAFALLVAASPLTVSSATLPPLDQAALQLPSQTPEDRVSDPITVTGTKVTKEVAHSFVREVAVEAAYGQLARWNGPICLRVQGLKPEYSAYIKGTIIAFANEVRAEVARPGCKINLVVAFESDPADFITVLNQTRSDLFDSMSHHDLERMTASTEAVRTWSRVATKPADGAGESTLADSGVADLRLGGLVTGRAYRKYTNSTIEQSTRQDLYASFITIDLDQIEGKTMQQLSAYVAMLALAQVDVANPIVAAPTILNLFHSPETAPSDFTDWDIAYVRSLYDSNNRLKANMQQGTMANLVRRELADAAKD</sequence>
<keyword evidence="1" id="KW-0732">Signal</keyword>
<dbReference type="AlphaFoldDB" id="A0A2U2J2K0"/>
<feature type="signal peptide" evidence="1">
    <location>
        <begin position="1"/>
        <end position="22"/>
    </location>
</feature>
<evidence type="ECO:0000313" key="3">
    <source>
        <dbReference type="Proteomes" id="UP000245916"/>
    </source>
</evidence>
<dbReference type="EMBL" id="QFFF01000001">
    <property type="protein sequence ID" value="PWG02568.1"/>
    <property type="molecule type" value="Genomic_DNA"/>
</dbReference>
<name>A0A2U2J2K0_9SPHN</name>
<proteinExistence type="predicted"/>
<protein>
    <recommendedName>
        <fullName evidence="4">DUF2927 domain-containing protein</fullName>
    </recommendedName>
</protein>
<dbReference type="RefSeq" id="WP_109270707.1">
    <property type="nucleotide sequence ID" value="NZ_QFFF01000001.1"/>
</dbReference>
<reference evidence="2 3" key="1">
    <citation type="submission" date="2018-05" db="EMBL/GenBank/DDBJ databases">
        <title>Genome of Sphingosinicella humi QZX222.</title>
        <authorList>
            <person name="Qiao Z."/>
            <person name="Wang G."/>
        </authorList>
    </citation>
    <scope>NUCLEOTIDE SEQUENCE [LARGE SCALE GENOMIC DNA]</scope>
    <source>
        <strain evidence="2 3">QZX222</strain>
    </source>
</reference>
<accession>A0A2U2J2K0</accession>
<dbReference type="Proteomes" id="UP000245916">
    <property type="component" value="Unassembled WGS sequence"/>
</dbReference>
<evidence type="ECO:0000313" key="2">
    <source>
        <dbReference type="EMBL" id="PWG02568.1"/>
    </source>
</evidence>
<gene>
    <name evidence="2" type="ORF">DF286_06580</name>
</gene>
<organism evidence="2 3">
    <name type="scientific">Allosphingosinicella humi</name>
    <dbReference type="NCBI Taxonomy" id="2068657"/>
    <lineage>
        <taxon>Bacteria</taxon>
        <taxon>Pseudomonadati</taxon>
        <taxon>Pseudomonadota</taxon>
        <taxon>Alphaproteobacteria</taxon>
        <taxon>Sphingomonadales</taxon>
        <taxon>Sphingomonadaceae</taxon>
        <taxon>Allosphingosinicella</taxon>
    </lineage>
</organism>